<protein>
    <submittedName>
        <fullName evidence="2">Bacteriophage protein</fullName>
    </submittedName>
</protein>
<dbReference type="Proteomes" id="UP000007319">
    <property type="component" value="Plasmid AZOBR_p3"/>
</dbReference>
<evidence type="ECO:0000313" key="2">
    <source>
        <dbReference type="EMBL" id="CCD02878.1"/>
    </source>
</evidence>
<proteinExistence type="predicted"/>
<keyword evidence="2" id="KW-0614">Plasmid</keyword>
<dbReference type="KEGG" id="abs:AZOBR_p340116"/>
<accession>A0A9P1JZR0</accession>
<evidence type="ECO:0000259" key="1">
    <source>
        <dbReference type="Pfam" id="PF23961"/>
    </source>
</evidence>
<dbReference type="AlphaFoldDB" id="A0A9P1JZR0"/>
<dbReference type="Pfam" id="PF23961">
    <property type="entry name" value="Phage_tail_terminator_9"/>
    <property type="match status" value="1"/>
</dbReference>
<geneLocation type="plasmid" evidence="2 3">
    <name>AZOBR_p3</name>
</geneLocation>
<dbReference type="RefSeq" id="WP_014199390.1">
    <property type="nucleotide sequence ID" value="NC_016595.1"/>
</dbReference>
<name>A0A9P1JZR0_9PROT</name>
<reference evidence="2 3" key="1">
    <citation type="journal article" date="2011" name="PLoS Genet.">
        <title>Azospirillum genomes reveal transition of bacteria from aquatic to terrestrial environments.</title>
        <authorList>
            <person name="Wisniewski-Dye F."/>
            <person name="Borziak K."/>
            <person name="Khalsa-Moyers G."/>
            <person name="Alexandre G."/>
            <person name="Sukharnikov L.O."/>
            <person name="Wuichet K."/>
            <person name="Hurst G.B."/>
            <person name="McDonald W.H."/>
            <person name="Robertson J.S."/>
            <person name="Barbe V."/>
            <person name="Calteau A."/>
            <person name="Rouy Z."/>
            <person name="Mangenot S."/>
            <person name="Prigent-Combaret C."/>
            <person name="Normand P."/>
            <person name="Boyer M."/>
            <person name="Siguier P."/>
            <person name="Dessaux Y."/>
            <person name="Elmerich C."/>
            <person name="Condemine G."/>
            <person name="Krishnen G."/>
            <person name="Kennedy I."/>
            <person name="Paterson A.H."/>
            <person name="Gonzalez V."/>
            <person name="Mavingui P."/>
            <person name="Zhulin I.B."/>
        </authorList>
    </citation>
    <scope>NUCLEOTIDE SEQUENCE [LARGE SCALE GENOMIC DNA]</scope>
    <source>
        <strain evidence="2 3">Sp245</strain>
    </source>
</reference>
<sequence length="204" mass="21613">MSNTSATGGPILPNGTVAPLEGKALLVFLQGWLAPLLGLPGQMVRPRWQAEPPAIPDAGEAWAAIGITARPADAYPSVTHDPSGDGQDIVVRHERLELLVSVYDLGVAGQADAHAALLRDNLTIRQNSEPLQLAGFALIETGTLTPVPSLLKSRWLYRVDLPITVRRAVARSYPVLNLLQGQATIIAGDPVGRTLTVPVTVTNS</sequence>
<gene>
    <name evidence="2" type="ORF">AZOBR_p340116</name>
</gene>
<feature type="domain" description="Phage neck terminator protein gp12-like" evidence="1">
    <location>
        <begin position="24"/>
        <end position="185"/>
    </location>
</feature>
<evidence type="ECO:0000313" key="3">
    <source>
        <dbReference type="Proteomes" id="UP000007319"/>
    </source>
</evidence>
<dbReference type="InterPro" id="IPR057087">
    <property type="entry name" value="Gp12-like"/>
</dbReference>
<keyword evidence="3" id="KW-1185">Reference proteome</keyword>
<dbReference type="EMBL" id="HE577330">
    <property type="protein sequence ID" value="CCD02878.1"/>
    <property type="molecule type" value="Genomic_DNA"/>
</dbReference>
<organism evidence="2 3">
    <name type="scientific">Azospirillum baldaniorum</name>
    <dbReference type="NCBI Taxonomy" id="1064539"/>
    <lineage>
        <taxon>Bacteria</taxon>
        <taxon>Pseudomonadati</taxon>
        <taxon>Pseudomonadota</taxon>
        <taxon>Alphaproteobacteria</taxon>
        <taxon>Rhodospirillales</taxon>
        <taxon>Azospirillaceae</taxon>
        <taxon>Azospirillum</taxon>
    </lineage>
</organism>